<dbReference type="AlphaFoldDB" id="A0AAP7DKQ6"/>
<evidence type="ECO:0000256" key="1">
    <source>
        <dbReference type="SAM" id="SignalP"/>
    </source>
</evidence>
<evidence type="ECO:0000313" key="3">
    <source>
        <dbReference type="Proteomes" id="UP000552038"/>
    </source>
</evidence>
<dbReference type="RefSeq" id="WP_171419869.1">
    <property type="nucleotide sequence ID" value="NZ_JABFOR010000068.1"/>
</dbReference>
<feature type="signal peptide" evidence="1">
    <location>
        <begin position="1"/>
        <end position="23"/>
    </location>
</feature>
<evidence type="ECO:0008006" key="4">
    <source>
        <dbReference type="Google" id="ProtNLM"/>
    </source>
</evidence>
<sequence length="143" mass="15948">MKKAFLTLAAAATVFAAVPAAQAHETIVSSIDNQDDYSVKALLLDEIGVIPSKGEVEFTFDYNPSLGNEIRYYLRDDDKAGMTLKIYNDENRQVATAKTSKTNNYYVNQSFRPPSKYIGKYRVIIVPNDGGSGYRYQLSARAF</sequence>
<feature type="chain" id="PRO_5042870217" description="Copper resistance protein CopC" evidence="1">
    <location>
        <begin position="24"/>
        <end position="143"/>
    </location>
</feature>
<gene>
    <name evidence="2" type="ORF">HMI46_26245</name>
</gene>
<dbReference type="Proteomes" id="UP000552038">
    <property type="component" value="Unassembled WGS sequence"/>
</dbReference>
<keyword evidence="1" id="KW-0732">Signal</keyword>
<protein>
    <recommendedName>
        <fullName evidence="4">Copper resistance protein CopC</fullName>
    </recommendedName>
</protein>
<organism evidence="2 3">
    <name type="scientific">Paenibacillus alvei</name>
    <name type="common">Bacillus alvei</name>
    <dbReference type="NCBI Taxonomy" id="44250"/>
    <lineage>
        <taxon>Bacteria</taxon>
        <taxon>Bacillati</taxon>
        <taxon>Bacillota</taxon>
        <taxon>Bacilli</taxon>
        <taxon>Bacillales</taxon>
        <taxon>Paenibacillaceae</taxon>
        <taxon>Paenibacillus</taxon>
    </lineage>
</organism>
<comment type="caution">
    <text evidence="2">The sequence shown here is derived from an EMBL/GenBank/DDBJ whole genome shotgun (WGS) entry which is preliminary data.</text>
</comment>
<evidence type="ECO:0000313" key="2">
    <source>
        <dbReference type="EMBL" id="NOJ74017.1"/>
    </source>
</evidence>
<proteinExistence type="predicted"/>
<reference evidence="2 3" key="1">
    <citation type="submission" date="2020-05" db="EMBL/GenBank/DDBJ databases">
        <title>Whole genome sequencing and identification of novel metabolites from Paenibacillus alvei strain JR949.</title>
        <authorList>
            <person name="Rajendhran J."/>
            <person name="Sree Pranav P."/>
            <person name="Mahalakshmi B."/>
            <person name="Karthikeyan R."/>
        </authorList>
    </citation>
    <scope>NUCLEOTIDE SEQUENCE [LARGE SCALE GENOMIC DNA]</scope>
    <source>
        <strain evidence="2 3">JR949</strain>
    </source>
</reference>
<accession>A0AAP7DKQ6</accession>
<name>A0AAP7DKQ6_PAEAL</name>
<dbReference type="EMBL" id="JABFOR010000068">
    <property type="protein sequence ID" value="NOJ74017.1"/>
    <property type="molecule type" value="Genomic_DNA"/>
</dbReference>